<evidence type="ECO:0000313" key="3">
    <source>
        <dbReference type="Proteomes" id="UP000604046"/>
    </source>
</evidence>
<keyword evidence="3" id="KW-1185">Reference proteome</keyword>
<accession>A0A812P242</accession>
<dbReference type="GO" id="GO:0003676">
    <property type="term" value="F:nucleic acid binding"/>
    <property type="evidence" value="ECO:0007669"/>
    <property type="project" value="InterPro"/>
</dbReference>
<feature type="region of interest" description="Disordered" evidence="1">
    <location>
        <begin position="1"/>
        <end position="53"/>
    </location>
</feature>
<evidence type="ECO:0000313" key="2">
    <source>
        <dbReference type="EMBL" id="CAE7347026.1"/>
    </source>
</evidence>
<protein>
    <recommendedName>
        <fullName evidence="4">RRM domain-containing protein</fullName>
    </recommendedName>
</protein>
<organism evidence="2 3">
    <name type="scientific">Symbiodinium natans</name>
    <dbReference type="NCBI Taxonomy" id="878477"/>
    <lineage>
        <taxon>Eukaryota</taxon>
        <taxon>Sar</taxon>
        <taxon>Alveolata</taxon>
        <taxon>Dinophyceae</taxon>
        <taxon>Suessiales</taxon>
        <taxon>Symbiodiniaceae</taxon>
        <taxon>Symbiodinium</taxon>
    </lineage>
</organism>
<sequence>MGDQLPKTLPKITRRGKKCDGNDNFRRERSRRRKGAADALSSEALPPTLVSGDADGPAQRDVYFGNLVRGMVNEEVMRNLIQPAAMQAPEYDPELGPPITKVTIIPNAAHGFVQFQSAALATWSIARFHATELFGNKMQVGRPCFSGFRAFCEKPNSKSTLLET</sequence>
<dbReference type="InterPro" id="IPR012677">
    <property type="entry name" value="Nucleotide-bd_a/b_plait_sf"/>
</dbReference>
<gene>
    <name evidence="2" type="ORF">SNAT2548_LOCUS18208</name>
</gene>
<reference evidence="2" key="1">
    <citation type="submission" date="2021-02" db="EMBL/GenBank/DDBJ databases">
        <authorList>
            <person name="Dougan E. K."/>
            <person name="Rhodes N."/>
            <person name="Thang M."/>
            <person name="Chan C."/>
        </authorList>
    </citation>
    <scope>NUCLEOTIDE SEQUENCE</scope>
</reference>
<dbReference type="SUPFAM" id="SSF54928">
    <property type="entry name" value="RNA-binding domain, RBD"/>
    <property type="match status" value="1"/>
</dbReference>
<evidence type="ECO:0008006" key="4">
    <source>
        <dbReference type="Google" id="ProtNLM"/>
    </source>
</evidence>
<dbReference type="AlphaFoldDB" id="A0A812P242"/>
<evidence type="ECO:0000256" key="1">
    <source>
        <dbReference type="SAM" id="MobiDB-lite"/>
    </source>
</evidence>
<proteinExistence type="predicted"/>
<dbReference type="Gene3D" id="3.30.70.330">
    <property type="match status" value="1"/>
</dbReference>
<dbReference type="EMBL" id="CAJNDS010002137">
    <property type="protein sequence ID" value="CAE7347026.1"/>
    <property type="molecule type" value="Genomic_DNA"/>
</dbReference>
<dbReference type="InterPro" id="IPR035979">
    <property type="entry name" value="RBD_domain_sf"/>
</dbReference>
<dbReference type="Proteomes" id="UP000604046">
    <property type="component" value="Unassembled WGS sequence"/>
</dbReference>
<feature type="compositionally biased region" description="Basic and acidic residues" evidence="1">
    <location>
        <begin position="18"/>
        <end position="27"/>
    </location>
</feature>
<name>A0A812P242_9DINO</name>
<comment type="caution">
    <text evidence="2">The sequence shown here is derived from an EMBL/GenBank/DDBJ whole genome shotgun (WGS) entry which is preliminary data.</text>
</comment>